<organism evidence="2 3">
    <name type="scientific">Paraglomus occultum</name>
    <dbReference type="NCBI Taxonomy" id="144539"/>
    <lineage>
        <taxon>Eukaryota</taxon>
        <taxon>Fungi</taxon>
        <taxon>Fungi incertae sedis</taxon>
        <taxon>Mucoromycota</taxon>
        <taxon>Glomeromycotina</taxon>
        <taxon>Glomeromycetes</taxon>
        <taxon>Paraglomerales</taxon>
        <taxon>Paraglomeraceae</taxon>
        <taxon>Paraglomus</taxon>
    </lineage>
</organism>
<name>A0A9N9CGL7_9GLOM</name>
<keyword evidence="3" id="KW-1185">Reference proteome</keyword>
<protein>
    <submittedName>
        <fullName evidence="2">7007_t:CDS:1</fullName>
    </submittedName>
</protein>
<reference evidence="2" key="1">
    <citation type="submission" date="2021-06" db="EMBL/GenBank/DDBJ databases">
        <authorList>
            <person name="Kallberg Y."/>
            <person name="Tangrot J."/>
            <person name="Rosling A."/>
        </authorList>
    </citation>
    <scope>NUCLEOTIDE SEQUENCE</scope>
    <source>
        <strain evidence="2">IA702</strain>
    </source>
</reference>
<accession>A0A9N9CGL7</accession>
<evidence type="ECO:0000313" key="3">
    <source>
        <dbReference type="Proteomes" id="UP000789572"/>
    </source>
</evidence>
<keyword evidence="1" id="KW-0472">Membrane</keyword>
<proteinExistence type="predicted"/>
<dbReference type="EMBL" id="CAJVPJ010001755">
    <property type="protein sequence ID" value="CAG8602681.1"/>
    <property type="molecule type" value="Genomic_DNA"/>
</dbReference>
<keyword evidence="1" id="KW-1133">Transmembrane helix</keyword>
<gene>
    <name evidence="2" type="ORF">POCULU_LOCUS7548</name>
</gene>
<evidence type="ECO:0000313" key="2">
    <source>
        <dbReference type="EMBL" id="CAG8602681.1"/>
    </source>
</evidence>
<feature type="transmembrane region" description="Helical" evidence="1">
    <location>
        <begin position="80"/>
        <end position="100"/>
    </location>
</feature>
<comment type="caution">
    <text evidence="2">The sequence shown here is derived from an EMBL/GenBank/DDBJ whole genome shotgun (WGS) entry which is preliminary data.</text>
</comment>
<dbReference type="Proteomes" id="UP000789572">
    <property type="component" value="Unassembled WGS sequence"/>
</dbReference>
<evidence type="ECO:0000256" key="1">
    <source>
        <dbReference type="SAM" id="Phobius"/>
    </source>
</evidence>
<sequence length="269" mass="29824">MLLADSFVDFMVSIPNIVFHEELLPIPVLSFMRALHLTVTYHRSLKGAQISWFQGIVGMLIIALGGSTTNSLLLGQPPSWLVSNSIIPTYVAVHIAYFHLPQVRGLLHSIPDYILNPILDLAHILHKANSICSSVEKIRADERYPLNESWIAMVVCGTLSGCAGGLWVSTFQIATPEWGFKSTPQVLVEPSYIMKASFVVSSIYTWGTSGEGHGIFQFDKKEGRALAMLGMSLFSLIKTDELAQIIRKIRVRSNGETAEGEEHKEKKNQ</sequence>
<feature type="transmembrane region" description="Helical" evidence="1">
    <location>
        <begin position="52"/>
        <end position="74"/>
    </location>
</feature>
<keyword evidence="1" id="KW-0812">Transmembrane</keyword>
<dbReference type="AlphaFoldDB" id="A0A9N9CGL7"/>
<dbReference type="OrthoDB" id="206005at2759"/>